<dbReference type="GO" id="GO:0006099">
    <property type="term" value="P:tricarboxylic acid cycle"/>
    <property type="evidence" value="ECO:0007669"/>
    <property type="project" value="TreeGrafter"/>
</dbReference>
<dbReference type="GO" id="GO:0045252">
    <property type="term" value="C:oxoglutarate dehydrogenase complex"/>
    <property type="evidence" value="ECO:0007669"/>
    <property type="project" value="TreeGrafter"/>
</dbReference>
<comment type="caution">
    <text evidence="6">The sequence shown here is derived from an EMBL/GenBank/DDBJ whole genome shotgun (WGS) entry which is preliminary data.</text>
</comment>
<keyword evidence="3" id="KW-0786">Thiamine pyrophosphate</keyword>
<keyword evidence="2" id="KW-0560">Oxidoreductase</keyword>
<evidence type="ECO:0000256" key="3">
    <source>
        <dbReference type="ARBA" id="ARBA00023052"/>
    </source>
</evidence>
<evidence type="ECO:0000259" key="5">
    <source>
        <dbReference type="Pfam" id="PF16078"/>
    </source>
</evidence>
<evidence type="ECO:0000256" key="1">
    <source>
        <dbReference type="ARBA" id="ARBA00001964"/>
    </source>
</evidence>
<evidence type="ECO:0000259" key="4">
    <source>
        <dbReference type="Pfam" id="PF00676"/>
    </source>
</evidence>
<dbReference type="EMBL" id="LAZR01013527">
    <property type="protein sequence ID" value="KKM21539.1"/>
    <property type="molecule type" value="Genomic_DNA"/>
</dbReference>
<dbReference type="GO" id="GO:0005829">
    <property type="term" value="C:cytosol"/>
    <property type="evidence" value="ECO:0007669"/>
    <property type="project" value="TreeGrafter"/>
</dbReference>
<comment type="cofactor">
    <cofactor evidence="1">
        <name>thiamine diphosphate</name>
        <dbReference type="ChEBI" id="CHEBI:58937"/>
    </cofactor>
</comment>
<name>A0A0F9INY6_9ZZZZ</name>
<evidence type="ECO:0000256" key="2">
    <source>
        <dbReference type="ARBA" id="ARBA00023002"/>
    </source>
</evidence>
<dbReference type="Gene3D" id="3.40.50.970">
    <property type="match status" value="1"/>
</dbReference>
<proteinExistence type="predicted"/>
<gene>
    <name evidence="6" type="ORF">LCGC14_1634380</name>
</gene>
<dbReference type="PANTHER" id="PTHR23152:SF4">
    <property type="entry name" value="2-OXOADIPATE DEHYDROGENASE COMPLEX COMPONENT E1"/>
    <property type="match status" value="1"/>
</dbReference>
<dbReference type="CDD" id="cd02016">
    <property type="entry name" value="TPP_E1_OGDC_like"/>
    <property type="match status" value="1"/>
</dbReference>
<dbReference type="Pfam" id="PF00676">
    <property type="entry name" value="E1_dh"/>
    <property type="match status" value="1"/>
</dbReference>
<feature type="domain" description="Dehydrogenase E1 component" evidence="4">
    <location>
        <begin position="183"/>
        <end position="494"/>
    </location>
</feature>
<sequence length="506" mass="58057">MALTEAWNTDYIDGQYRLWKTDPDRVSSDWRFFFEGFELAATGSPMERVSPDEAPALKQARVESLIYRYRDIGHLLACMDPLAECPTNHPLLSLEAFSLTQKDLEIEFYTRRFGQTGRATLRDILQILRETYCRSIGIEYMHLQNPVERRWLQDQMEPNRNHPVLNGETKRRILYKLYQAALFEQFLNKKYIGQARFSLEGGDVLIPMLDLLVEHVTEYGCREIILGMAHRGRLNVQAHILKKPYKEIFSEFESCYDPDSIVGSGDMKYHQGYLADLDTEDNRQVRIYMLNNPSHLEAVDPVVEGFVRARQDLLGADKADQVLPVLIHGDAAFAGQGIVAETLNMSQLDGYGCGGTIHIVINNQIGYTTFPEETRSTRYSTDIAKMLMVPIFHVHGEDAEAVSHTIRLAADYRRAFKKDVVIDVVCYRRHGHNEGDEPYYTQPLMYDRIRKRPSLHRIYTEKLLNTGDVTGKEVEAWEKSISRRLEDAFEAVHGSGCPFPQTSNCT</sequence>
<dbReference type="InterPro" id="IPR011603">
    <property type="entry name" value="2oxoglutarate_DH_E1"/>
</dbReference>
<dbReference type="InterPro" id="IPR032106">
    <property type="entry name" value="2-oxogl_dehyd_N"/>
</dbReference>
<dbReference type="PANTHER" id="PTHR23152">
    <property type="entry name" value="2-OXOGLUTARATE DEHYDROGENASE"/>
    <property type="match status" value="1"/>
</dbReference>
<evidence type="ECO:0008006" key="7">
    <source>
        <dbReference type="Google" id="ProtNLM"/>
    </source>
</evidence>
<dbReference type="AlphaFoldDB" id="A0A0F9INY6"/>
<dbReference type="GO" id="GO:0030976">
    <property type="term" value="F:thiamine pyrophosphate binding"/>
    <property type="evidence" value="ECO:0007669"/>
    <property type="project" value="InterPro"/>
</dbReference>
<protein>
    <recommendedName>
        <fullName evidence="7">Dehydrogenase E1 component domain-containing protein</fullName>
    </recommendedName>
</protein>
<dbReference type="GO" id="GO:0004591">
    <property type="term" value="F:oxoglutarate dehydrogenase (succinyl-transferring) activity"/>
    <property type="evidence" value="ECO:0007669"/>
    <property type="project" value="TreeGrafter"/>
</dbReference>
<dbReference type="Gene3D" id="1.10.287.1150">
    <property type="entry name" value="TPP helical domain"/>
    <property type="match status" value="1"/>
</dbReference>
<dbReference type="Pfam" id="PF16078">
    <property type="entry name" value="2-oxogl_dehyd_N"/>
    <property type="match status" value="1"/>
</dbReference>
<dbReference type="InterPro" id="IPR029061">
    <property type="entry name" value="THDP-binding"/>
</dbReference>
<evidence type="ECO:0000313" key="6">
    <source>
        <dbReference type="EMBL" id="KKM21539.1"/>
    </source>
</evidence>
<dbReference type="InterPro" id="IPR001017">
    <property type="entry name" value="DH_E1"/>
</dbReference>
<reference evidence="6" key="1">
    <citation type="journal article" date="2015" name="Nature">
        <title>Complex archaea that bridge the gap between prokaryotes and eukaryotes.</title>
        <authorList>
            <person name="Spang A."/>
            <person name="Saw J.H."/>
            <person name="Jorgensen S.L."/>
            <person name="Zaremba-Niedzwiedzka K."/>
            <person name="Martijn J."/>
            <person name="Lind A.E."/>
            <person name="van Eijk R."/>
            <person name="Schleper C."/>
            <person name="Guy L."/>
            <person name="Ettema T.J."/>
        </authorList>
    </citation>
    <scope>NUCLEOTIDE SEQUENCE</scope>
</reference>
<organism evidence="6">
    <name type="scientific">marine sediment metagenome</name>
    <dbReference type="NCBI Taxonomy" id="412755"/>
    <lineage>
        <taxon>unclassified sequences</taxon>
        <taxon>metagenomes</taxon>
        <taxon>ecological metagenomes</taxon>
    </lineage>
</organism>
<accession>A0A0F9INY6</accession>
<dbReference type="SUPFAM" id="SSF52518">
    <property type="entry name" value="Thiamin diphosphate-binding fold (THDP-binding)"/>
    <property type="match status" value="1"/>
</dbReference>
<feature type="domain" description="2-oxoglutarate dehydrogenase E1 component N-terminal" evidence="5">
    <location>
        <begin position="8"/>
        <end position="38"/>
    </location>
</feature>